<dbReference type="EMBL" id="OCTY01000002">
    <property type="protein sequence ID" value="SOJ52750.1"/>
    <property type="molecule type" value="Genomic_DNA"/>
</dbReference>
<reference evidence="1 2" key="1">
    <citation type="submission" date="2017-10" db="EMBL/GenBank/DDBJ databases">
        <authorList>
            <consortium name="Urmite Genomes"/>
        </authorList>
    </citation>
    <scope>NUCLEOTIDE SEQUENCE [LARGE SCALE GENOMIC DNA]</scope>
    <source>
        <strain evidence="1 2">FB-527</strain>
    </source>
</reference>
<sequence length="34" mass="3795">MWTLERLSEGHRPVVLIFNQPGSGACETLLPEVD</sequence>
<evidence type="ECO:0000313" key="2">
    <source>
        <dbReference type="Proteomes" id="UP000554965"/>
    </source>
</evidence>
<gene>
    <name evidence="1" type="ORF">MSIMFB_00258</name>
</gene>
<dbReference type="AlphaFoldDB" id="A0A7Z7IHC6"/>
<keyword evidence="2" id="KW-1185">Reference proteome</keyword>
<organism evidence="1 2">
    <name type="scientific">Mycobacterium simulans</name>
    <dbReference type="NCBI Taxonomy" id="627089"/>
    <lineage>
        <taxon>Bacteria</taxon>
        <taxon>Bacillati</taxon>
        <taxon>Actinomycetota</taxon>
        <taxon>Actinomycetes</taxon>
        <taxon>Mycobacteriales</taxon>
        <taxon>Mycobacteriaceae</taxon>
        <taxon>Mycobacterium</taxon>
    </lineage>
</organism>
<dbReference type="Proteomes" id="UP000554965">
    <property type="component" value="Unassembled WGS sequence"/>
</dbReference>
<proteinExistence type="predicted"/>
<accession>A0A7Z7IHC6</accession>
<name>A0A7Z7IHC6_9MYCO</name>
<dbReference type="PROSITE" id="PS51257">
    <property type="entry name" value="PROKAR_LIPOPROTEIN"/>
    <property type="match status" value="1"/>
</dbReference>
<comment type="caution">
    <text evidence="1">The sequence shown here is derived from an EMBL/GenBank/DDBJ whole genome shotgun (WGS) entry which is preliminary data.</text>
</comment>
<protein>
    <submittedName>
        <fullName evidence="1">Uncharacterized protein</fullName>
    </submittedName>
</protein>
<evidence type="ECO:0000313" key="1">
    <source>
        <dbReference type="EMBL" id="SOJ52750.1"/>
    </source>
</evidence>